<evidence type="ECO:0000256" key="2">
    <source>
        <dbReference type="ARBA" id="ARBA00022475"/>
    </source>
</evidence>
<feature type="domain" description="Type II secretion system protein GspF" evidence="7">
    <location>
        <begin position="121"/>
        <end position="242"/>
    </location>
</feature>
<feature type="transmembrane region" description="Helical" evidence="6">
    <location>
        <begin position="255"/>
        <end position="276"/>
    </location>
</feature>
<evidence type="ECO:0000256" key="1">
    <source>
        <dbReference type="ARBA" id="ARBA00004651"/>
    </source>
</evidence>
<dbReference type="Proteomes" id="UP001301731">
    <property type="component" value="Chromosome"/>
</dbReference>
<feature type="transmembrane region" description="Helical" evidence="6">
    <location>
        <begin position="75"/>
        <end position="98"/>
    </location>
</feature>
<keyword evidence="9" id="KW-1185">Reference proteome</keyword>
<dbReference type="RefSeq" id="WP_318104436.1">
    <property type="nucleotide sequence ID" value="NZ_CP137573.1"/>
</dbReference>
<evidence type="ECO:0000256" key="6">
    <source>
        <dbReference type="SAM" id="Phobius"/>
    </source>
</evidence>
<feature type="transmembrane region" description="Helical" evidence="6">
    <location>
        <begin position="6"/>
        <end position="25"/>
    </location>
</feature>
<feature type="transmembrane region" description="Helical" evidence="6">
    <location>
        <begin position="37"/>
        <end position="55"/>
    </location>
</feature>
<keyword evidence="4 6" id="KW-1133">Transmembrane helix</keyword>
<evidence type="ECO:0000259" key="7">
    <source>
        <dbReference type="Pfam" id="PF00482"/>
    </source>
</evidence>
<dbReference type="Pfam" id="PF00482">
    <property type="entry name" value="T2SSF"/>
    <property type="match status" value="1"/>
</dbReference>
<dbReference type="PANTHER" id="PTHR35007:SF4">
    <property type="entry name" value="CONSERVED TRANSMEMBRANE PROTEIN-RELATED"/>
    <property type="match status" value="1"/>
</dbReference>
<evidence type="ECO:0000313" key="9">
    <source>
        <dbReference type="Proteomes" id="UP001301731"/>
    </source>
</evidence>
<evidence type="ECO:0000256" key="3">
    <source>
        <dbReference type="ARBA" id="ARBA00022692"/>
    </source>
</evidence>
<keyword evidence="3 6" id="KW-0812">Transmembrane</keyword>
<proteinExistence type="predicted"/>
<evidence type="ECO:0000256" key="5">
    <source>
        <dbReference type="ARBA" id="ARBA00023136"/>
    </source>
</evidence>
<accession>A0ABZ0LU09</accession>
<evidence type="ECO:0000313" key="8">
    <source>
        <dbReference type="EMBL" id="WOX22991.1"/>
    </source>
</evidence>
<feature type="transmembrane region" description="Helical" evidence="6">
    <location>
        <begin position="223"/>
        <end position="243"/>
    </location>
</feature>
<keyword evidence="2" id="KW-1003">Cell membrane</keyword>
<organism evidence="8 9">
    <name type="scientific">Streptomyces solicathayae</name>
    <dbReference type="NCBI Taxonomy" id="3081768"/>
    <lineage>
        <taxon>Bacteria</taxon>
        <taxon>Bacillati</taxon>
        <taxon>Actinomycetota</taxon>
        <taxon>Actinomycetes</taxon>
        <taxon>Kitasatosporales</taxon>
        <taxon>Streptomycetaceae</taxon>
        <taxon>Streptomyces</taxon>
    </lineage>
</organism>
<sequence length="289" mass="28909">MLTGQQVPFLAAAFGCAVAAAWLVVDGRRRGLRRARLVLAGGGVVAAPPSGAGAVERWRAALRARPEWFCLVAAGLVAMLGGSPLPLVAGAVAVPLAGRSLRAARLGKEREERADAVVALCGTLAGELRAGRQPGPALCFAAGSTGALGPDEAAVLAAARFGGDVAGALRRAAGQGGADGLAGLAACWQVAVDGGAGLAAGLDRLEGALREVRDRREALRARLAGTWATVAVLAVLPVAGLLLGTAMGASPLRVLLHTPAGLACLVTGLLLEGAGLRWATWIVRKGEAA</sequence>
<reference evidence="8 9" key="1">
    <citation type="submission" date="2023-10" db="EMBL/GenBank/DDBJ databases">
        <title>The genome sequence of Streptomyces sp. HUAS YS2.</title>
        <authorList>
            <person name="Mo P."/>
        </authorList>
    </citation>
    <scope>NUCLEOTIDE SEQUENCE [LARGE SCALE GENOMIC DNA]</scope>
    <source>
        <strain evidence="8 9">HUAS YS2</strain>
    </source>
</reference>
<name>A0ABZ0LU09_9ACTN</name>
<dbReference type="InterPro" id="IPR018076">
    <property type="entry name" value="T2SS_GspF_dom"/>
</dbReference>
<evidence type="ECO:0000256" key="4">
    <source>
        <dbReference type="ARBA" id="ARBA00022989"/>
    </source>
</evidence>
<dbReference type="PANTHER" id="PTHR35007">
    <property type="entry name" value="INTEGRAL MEMBRANE PROTEIN-RELATED"/>
    <property type="match status" value="1"/>
</dbReference>
<protein>
    <submittedName>
        <fullName evidence="8">Type II secretion system F family protein</fullName>
    </submittedName>
</protein>
<comment type="subcellular location">
    <subcellularLocation>
        <location evidence="1">Cell membrane</location>
        <topology evidence="1">Multi-pass membrane protein</topology>
    </subcellularLocation>
</comment>
<dbReference type="EMBL" id="CP137573">
    <property type="protein sequence ID" value="WOX22991.1"/>
    <property type="molecule type" value="Genomic_DNA"/>
</dbReference>
<keyword evidence="5 6" id="KW-0472">Membrane</keyword>
<gene>
    <name evidence="8" type="ORF">R2D22_16925</name>
</gene>